<protein>
    <submittedName>
        <fullName evidence="2">Uncharacterized protein</fullName>
    </submittedName>
</protein>
<feature type="region of interest" description="Disordered" evidence="1">
    <location>
        <begin position="56"/>
        <end position="77"/>
    </location>
</feature>
<dbReference type="PATRIC" id="fig|1048834.4.peg.3073"/>
<dbReference type="EMBL" id="CP002902">
    <property type="protein sequence ID" value="AEJ45114.1"/>
    <property type="molecule type" value="Genomic_DNA"/>
</dbReference>
<name>F8IDS1_ALIAT</name>
<reference evidence="2 3" key="1">
    <citation type="journal article" date="2011" name="J. Bacteriol.">
        <title>Complete Genome Sequence of Alicyclobacillus acidocaldarius Strain Tc-4-1.</title>
        <authorList>
            <person name="Chen Y."/>
            <person name="He Y."/>
            <person name="Zhang B."/>
            <person name="Yang J."/>
            <person name="Li W."/>
            <person name="Dong Z."/>
            <person name="Hu S."/>
        </authorList>
    </citation>
    <scope>NUCLEOTIDE SEQUENCE [LARGE SCALE GENOMIC DNA]</scope>
    <source>
        <strain evidence="2 3">Tc-4-1</strain>
    </source>
</reference>
<dbReference type="NCBIfam" id="TIGR02570">
    <property type="entry name" value="cas7_GSU0053"/>
    <property type="match status" value="1"/>
</dbReference>
<dbReference type="AlphaFoldDB" id="F8IDS1"/>
<dbReference type="eggNOG" id="ENOG502Z9Z2">
    <property type="taxonomic scope" value="Bacteria"/>
</dbReference>
<accession>F8IDS1</accession>
<dbReference type="InterPro" id="IPR013403">
    <property type="entry name" value="CRISPR-assoc_prot_Csb1/Cas7u"/>
</dbReference>
<sequence length="441" mass="48382">MCVKWMQVDEDHQSFAAQPWHPAGGRDGQREGVFIVNVETLAQMVTSDAAIRRRQRLQPAGGPGDKIFPPTYPGEYQNDPPRHVFERRMVNGEEVWCALVDSVQSQANRMEDALLRAIRKDGLRIPHVVVDFRDKGLLGLSEITSLDAPHRIYDAIMRDSLLDGRPFMESEVGLSLAQASPGNATAILEIAPTALIFGAWHSTGSGGGLGAKFARCLTSEIVAIGVPVDEIPRRDGTLVVRTAGRRTGSRIDPLGILRKVEVYKSDTNWDVVPDRAGKGAKKVRPSEINHGNITPSVDPLGITCDHLEHTFVLSFAGLRRLRFGGDERDRAGRVLLAALGLLAMLEQDRHGYALRSRCDLVPEQPAPLEVVHPDGSTDTLKLDLQGARALYEEAFARAEAAGFRLRREPIRLIPQDKLVAIVMESQKLALSGQGGEAEEEK</sequence>
<organism evidence="2 3">
    <name type="scientific">Alicyclobacillus acidocaldarius (strain Tc-4-1)</name>
    <name type="common">Bacillus acidocaldarius</name>
    <dbReference type="NCBI Taxonomy" id="1048834"/>
    <lineage>
        <taxon>Bacteria</taxon>
        <taxon>Bacillati</taxon>
        <taxon>Bacillota</taxon>
        <taxon>Bacilli</taxon>
        <taxon>Bacillales</taxon>
        <taxon>Alicyclobacillaceae</taxon>
        <taxon>Alicyclobacillus</taxon>
    </lineage>
</organism>
<proteinExistence type="predicted"/>
<dbReference type="STRING" id="1048834.TC41_3235"/>
<dbReference type="Pfam" id="PF09617">
    <property type="entry name" value="Cas_GSU0053"/>
    <property type="match status" value="1"/>
</dbReference>
<dbReference type="Proteomes" id="UP000000292">
    <property type="component" value="Chromosome"/>
</dbReference>
<dbReference type="HOGENOM" id="CLU_053140_0_0_9"/>
<evidence type="ECO:0000313" key="3">
    <source>
        <dbReference type="Proteomes" id="UP000000292"/>
    </source>
</evidence>
<evidence type="ECO:0000313" key="2">
    <source>
        <dbReference type="EMBL" id="AEJ45114.1"/>
    </source>
</evidence>
<reference evidence="3" key="2">
    <citation type="submission" date="2011-06" db="EMBL/GenBank/DDBJ databases">
        <title>The complete genome sequence of Alicyclobacillus acidocaldarius sp. Tc-4-1.</title>
        <authorList>
            <person name="Chen Y."/>
            <person name="He Y."/>
            <person name="Dong Z."/>
            <person name="Hu S."/>
        </authorList>
    </citation>
    <scope>NUCLEOTIDE SEQUENCE [LARGE SCALE GENOMIC DNA]</scope>
    <source>
        <strain evidence="3">Tc-4-1</strain>
    </source>
</reference>
<dbReference type="KEGG" id="aad:TC41_3235"/>
<evidence type="ECO:0000256" key="1">
    <source>
        <dbReference type="SAM" id="MobiDB-lite"/>
    </source>
</evidence>
<gene>
    <name evidence="2" type="ordered locus">TC41_3235</name>
</gene>